<evidence type="ECO:0008006" key="5">
    <source>
        <dbReference type="Google" id="ProtNLM"/>
    </source>
</evidence>
<evidence type="ECO:0000313" key="3">
    <source>
        <dbReference type="EMBL" id="KXN67753.1"/>
    </source>
</evidence>
<feature type="transmembrane region" description="Helical" evidence="1">
    <location>
        <begin position="7"/>
        <end position="26"/>
    </location>
</feature>
<gene>
    <name evidence="3" type="ORF">CONCODRAFT_10110</name>
</gene>
<protein>
    <recommendedName>
        <fullName evidence="5">G-protein coupled receptors family 1 profile domain-containing protein</fullName>
    </recommendedName>
</protein>
<keyword evidence="1" id="KW-1133">Transmembrane helix</keyword>
<feature type="chain" id="PRO_5007294177" description="G-protein coupled receptors family 1 profile domain-containing protein" evidence="2">
    <location>
        <begin position="18"/>
        <end position="197"/>
    </location>
</feature>
<reference evidence="3 4" key="1">
    <citation type="journal article" date="2015" name="Genome Biol. Evol.">
        <title>Phylogenomic analyses indicate that early fungi evolved digesting cell walls of algal ancestors of land plants.</title>
        <authorList>
            <person name="Chang Y."/>
            <person name="Wang S."/>
            <person name="Sekimoto S."/>
            <person name="Aerts A.L."/>
            <person name="Choi C."/>
            <person name="Clum A."/>
            <person name="LaButti K.M."/>
            <person name="Lindquist E.A."/>
            <person name="Yee Ngan C."/>
            <person name="Ohm R.A."/>
            <person name="Salamov A.A."/>
            <person name="Grigoriev I.V."/>
            <person name="Spatafora J.W."/>
            <person name="Berbee M.L."/>
        </authorList>
    </citation>
    <scope>NUCLEOTIDE SEQUENCE [LARGE SCALE GENOMIC DNA]</scope>
    <source>
        <strain evidence="3 4">NRRL 28638</strain>
    </source>
</reference>
<keyword evidence="1" id="KW-0472">Membrane</keyword>
<dbReference type="Proteomes" id="UP000070444">
    <property type="component" value="Unassembled WGS sequence"/>
</dbReference>
<dbReference type="AlphaFoldDB" id="A0A137NY02"/>
<feature type="transmembrane region" description="Helical" evidence="1">
    <location>
        <begin position="157"/>
        <end position="180"/>
    </location>
</feature>
<feature type="signal peptide" evidence="2">
    <location>
        <begin position="1"/>
        <end position="17"/>
    </location>
</feature>
<dbReference type="EMBL" id="KQ964614">
    <property type="protein sequence ID" value="KXN67753.1"/>
    <property type="molecule type" value="Genomic_DNA"/>
</dbReference>
<proteinExistence type="predicted"/>
<name>A0A137NY02_CONC2</name>
<keyword evidence="4" id="KW-1185">Reference proteome</keyword>
<accession>A0A137NY02</accession>
<feature type="transmembrane region" description="Helical" evidence="1">
    <location>
        <begin position="46"/>
        <end position="67"/>
    </location>
</feature>
<dbReference type="Gene3D" id="1.20.1070.10">
    <property type="entry name" value="Rhodopsin 7-helix transmembrane proteins"/>
    <property type="match status" value="1"/>
</dbReference>
<evidence type="ECO:0000256" key="2">
    <source>
        <dbReference type="SAM" id="SignalP"/>
    </source>
</evidence>
<keyword evidence="1" id="KW-0812">Transmembrane</keyword>
<dbReference type="SUPFAM" id="SSF81321">
    <property type="entry name" value="Family A G protein-coupled receptor-like"/>
    <property type="match status" value="1"/>
</dbReference>
<evidence type="ECO:0000256" key="1">
    <source>
        <dbReference type="SAM" id="Phobius"/>
    </source>
</evidence>
<organism evidence="3 4">
    <name type="scientific">Conidiobolus coronatus (strain ATCC 28846 / CBS 209.66 / NRRL 28638)</name>
    <name type="common">Delacroixia coronata</name>
    <dbReference type="NCBI Taxonomy" id="796925"/>
    <lineage>
        <taxon>Eukaryota</taxon>
        <taxon>Fungi</taxon>
        <taxon>Fungi incertae sedis</taxon>
        <taxon>Zoopagomycota</taxon>
        <taxon>Entomophthoromycotina</taxon>
        <taxon>Entomophthoromycetes</taxon>
        <taxon>Entomophthorales</taxon>
        <taxon>Ancylistaceae</taxon>
        <taxon>Conidiobolus</taxon>
    </lineage>
</organism>
<feature type="transmembrane region" description="Helical" evidence="1">
    <location>
        <begin position="126"/>
        <end position="145"/>
    </location>
</feature>
<keyword evidence="2" id="KW-0732">Signal</keyword>
<evidence type="ECO:0000313" key="4">
    <source>
        <dbReference type="Proteomes" id="UP000070444"/>
    </source>
</evidence>
<sequence>MWVAINFLCIFINSALSVGSFSLSTFTPYPSLKYCGFKPKDSIAHIFWYTAGIKEGISLLIIVLCYLRIAYHYHSYLSEIGNGSAKFTGQFDPKQDVEEAKIVTRSRLILDYNIVEHSVKSSIKRVYIIVTIYVIEFMIIIGVQTTYKMLGTLPNTIIDIMLSLVTNLIPITNSLFILFFHDETNQELKNLLARRGC</sequence>